<reference evidence="2 3" key="1">
    <citation type="journal article" date="2016" name="Mol. Biol. Evol.">
        <title>Comparative Genomics of Early-Diverging Mushroom-Forming Fungi Provides Insights into the Origins of Lignocellulose Decay Capabilities.</title>
        <authorList>
            <person name="Nagy L.G."/>
            <person name="Riley R."/>
            <person name="Tritt A."/>
            <person name="Adam C."/>
            <person name="Daum C."/>
            <person name="Floudas D."/>
            <person name="Sun H."/>
            <person name="Yadav J.S."/>
            <person name="Pangilinan J."/>
            <person name="Larsson K.H."/>
            <person name="Matsuura K."/>
            <person name="Barry K."/>
            <person name="Labutti K."/>
            <person name="Kuo R."/>
            <person name="Ohm R.A."/>
            <person name="Bhattacharya S.S."/>
            <person name="Shirouzu T."/>
            <person name="Yoshinaga Y."/>
            <person name="Martin F.M."/>
            <person name="Grigoriev I.V."/>
            <person name="Hibbett D.S."/>
        </authorList>
    </citation>
    <scope>NUCLEOTIDE SEQUENCE [LARGE SCALE GENOMIC DNA]</scope>
    <source>
        <strain evidence="2 3">HHB10207 ss-3</strain>
    </source>
</reference>
<dbReference type="AlphaFoldDB" id="A0A166ES89"/>
<dbReference type="Pfam" id="PF20703">
    <property type="entry name" value="nSTAND1"/>
    <property type="match status" value="1"/>
</dbReference>
<sequence>MEEEVEKCVSSFLIETQFANMSLSFSLHHKITRFQDEFEDAISKVCEEQVKLTSPQLESEDDQLGAFLSSLLPPCPQVFFGRSSVVETAVQQLSTFGQSHVAILGAPGIGKTAVALATLHHPTVAIAFGRNRHFISCDALPTAESFLTALGRYCSIEGKATKAQIIARLHGRSRSLFVFDNFETPWEHVSERAQVEELLSSLADIHNLHILLTLRGAERPAGITWKRPFLPPLSPLDHDAAKQIFVAVSDVADNDIYLPKLLEELDNVPLAVIMMANLSQHTSCEALLARWHQDKTKMLTRGFNDRLSSVDISIQVSLSSQRLQGSPLAMKVLQIVSLLPDGVFQPDLQAMVSDDPAQLPAAISALRQVALLYVEHGSDRLRSLSPIREYVKRHNPIDSADLSRIQSYFFKLTESMDATGTFRDKEKLEHIRSQLVNVFTVLLRTLETETPPVEAIEATLRMGDFIEATALSVQLLPLAISAAQRLGQPRLELACRNFGYTAVVGVQSVARSRADIQAGLAALEGLQDDDDVAMDMTEAASFRILADCARLEANFENAIAYSNQAIQIYSKHNNVQRQAEALKHLSWIFDGACRPKDARVAIQQASSLAEAHDLPIIKAEIWRTEAYLYLDQGLLPLAEAACRKAQEMHHQIIGDSRRYASSVCVLAEVLQAQGRLSEAQLTYEKAAKLSVKLRNPNYVATISRMMGWLALEQGDYETGKARLHVALRHYSEPRSAIHQGLCIFRIGDAEIRQGNYTTAWAHLRKARDLYHEDGRRGSIFDASALRLMGKAALGMRDADAALTCYAVAIALCRNASKRLITSECLHGLGDVYLFNGDRDSARACYTATLASIKYLGARKNIAECLLRLADVAETLEECRSFLERACNWFRRAEDSVGEASCVAKLADL</sequence>
<organism evidence="2 3">
    <name type="scientific">Sistotremastrum suecicum HHB10207 ss-3</name>
    <dbReference type="NCBI Taxonomy" id="1314776"/>
    <lineage>
        <taxon>Eukaryota</taxon>
        <taxon>Fungi</taxon>
        <taxon>Dikarya</taxon>
        <taxon>Basidiomycota</taxon>
        <taxon>Agaricomycotina</taxon>
        <taxon>Agaricomycetes</taxon>
        <taxon>Sistotremastrales</taxon>
        <taxon>Sistotremastraceae</taxon>
        <taxon>Sistotremastrum</taxon>
    </lineage>
</organism>
<dbReference type="SMART" id="SM00028">
    <property type="entry name" value="TPR"/>
    <property type="match status" value="7"/>
</dbReference>
<evidence type="ECO:0000313" key="3">
    <source>
        <dbReference type="Proteomes" id="UP000076798"/>
    </source>
</evidence>
<gene>
    <name evidence="2" type="ORF">SISSUDRAFT_1045027</name>
</gene>
<evidence type="ECO:0000259" key="1">
    <source>
        <dbReference type="Pfam" id="PF20703"/>
    </source>
</evidence>
<dbReference type="Proteomes" id="UP000076798">
    <property type="component" value="Unassembled WGS sequence"/>
</dbReference>
<dbReference type="Pfam" id="PF13424">
    <property type="entry name" value="TPR_12"/>
    <property type="match status" value="1"/>
</dbReference>
<keyword evidence="3" id="KW-1185">Reference proteome</keyword>
<accession>A0A166ES89</accession>
<proteinExistence type="predicted"/>
<dbReference type="EMBL" id="KV428040">
    <property type="protein sequence ID" value="KZT39886.1"/>
    <property type="molecule type" value="Genomic_DNA"/>
</dbReference>
<evidence type="ECO:0000313" key="2">
    <source>
        <dbReference type="EMBL" id="KZT39886.1"/>
    </source>
</evidence>
<dbReference type="Gene3D" id="1.25.40.10">
    <property type="entry name" value="Tetratricopeptide repeat domain"/>
    <property type="match status" value="3"/>
</dbReference>
<dbReference type="InterPro" id="IPR019734">
    <property type="entry name" value="TPR_rpt"/>
</dbReference>
<dbReference type="PANTHER" id="PTHR47691">
    <property type="entry name" value="REGULATOR-RELATED"/>
    <property type="match status" value="1"/>
</dbReference>
<feature type="domain" description="Novel STAND NTPase 1" evidence="1">
    <location>
        <begin position="77"/>
        <end position="215"/>
    </location>
</feature>
<dbReference type="Gene3D" id="3.40.50.300">
    <property type="entry name" value="P-loop containing nucleotide triphosphate hydrolases"/>
    <property type="match status" value="1"/>
</dbReference>
<dbReference type="InterPro" id="IPR011990">
    <property type="entry name" value="TPR-like_helical_dom_sf"/>
</dbReference>
<dbReference type="InterPro" id="IPR049052">
    <property type="entry name" value="nSTAND1"/>
</dbReference>
<dbReference type="SUPFAM" id="SSF52540">
    <property type="entry name" value="P-loop containing nucleoside triphosphate hydrolases"/>
    <property type="match status" value="1"/>
</dbReference>
<name>A0A166ES89_9AGAM</name>
<dbReference type="SUPFAM" id="SSF48452">
    <property type="entry name" value="TPR-like"/>
    <property type="match status" value="3"/>
</dbReference>
<dbReference type="InterPro" id="IPR027417">
    <property type="entry name" value="P-loop_NTPase"/>
</dbReference>
<dbReference type="OrthoDB" id="431454at2759"/>
<dbReference type="PANTHER" id="PTHR47691:SF3">
    <property type="entry name" value="HTH-TYPE TRANSCRIPTIONAL REGULATOR RV0890C-RELATED"/>
    <property type="match status" value="1"/>
</dbReference>
<protein>
    <submittedName>
        <fullName evidence="2">TPR-like protein</fullName>
    </submittedName>
</protein>